<comment type="caution">
    <text evidence="1">The sequence shown here is derived from an EMBL/GenBank/DDBJ whole genome shotgun (WGS) entry which is preliminary data.</text>
</comment>
<name>A0ABT9RG36_9ACTN</name>
<evidence type="ECO:0008006" key="3">
    <source>
        <dbReference type="Google" id="ProtNLM"/>
    </source>
</evidence>
<dbReference type="Proteomes" id="UP001230426">
    <property type="component" value="Unassembled WGS sequence"/>
</dbReference>
<gene>
    <name evidence="1" type="ORF">J2S55_007498</name>
</gene>
<organism evidence="1 2">
    <name type="scientific">Streptosporangium brasiliense</name>
    <dbReference type="NCBI Taxonomy" id="47480"/>
    <lineage>
        <taxon>Bacteria</taxon>
        <taxon>Bacillati</taxon>
        <taxon>Actinomycetota</taxon>
        <taxon>Actinomycetes</taxon>
        <taxon>Streptosporangiales</taxon>
        <taxon>Streptosporangiaceae</taxon>
        <taxon>Streptosporangium</taxon>
    </lineage>
</organism>
<sequence>MCPEQGSKVEVSAPSSAARVRAEWRSRCSVHGPSGRPAVTLSPGADVPSTGCTATVAKNASWIRVDLAKAEHGRAVFCLGGKRRTDTWAY</sequence>
<dbReference type="EMBL" id="JAUSRB010000002">
    <property type="protein sequence ID" value="MDP9868232.1"/>
    <property type="molecule type" value="Genomic_DNA"/>
</dbReference>
<proteinExistence type="predicted"/>
<evidence type="ECO:0000313" key="2">
    <source>
        <dbReference type="Proteomes" id="UP001230426"/>
    </source>
</evidence>
<reference evidence="1 2" key="1">
    <citation type="submission" date="2023-07" db="EMBL/GenBank/DDBJ databases">
        <title>Sequencing the genomes of 1000 actinobacteria strains.</title>
        <authorList>
            <person name="Klenk H.-P."/>
        </authorList>
    </citation>
    <scope>NUCLEOTIDE SEQUENCE [LARGE SCALE GENOMIC DNA]</scope>
    <source>
        <strain evidence="1 2">DSM 44109</strain>
    </source>
</reference>
<keyword evidence="2" id="KW-1185">Reference proteome</keyword>
<evidence type="ECO:0000313" key="1">
    <source>
        <dbReference type="EMBL" id="MDP9868232.1"/>
    </source>
</evidence>
<accession>A0ABT9RG36</accession>
<protein>
    <recommendedName>
        <fullName evidence="3">F5/8 type C domain-containing protein</fullName>
    </recommendedName>
</protein>